<dbReference type="AlphaFoldDB" id="A0A3E2HLA8"/>
<name>A0A3E2HLA8_SCYLI</name>
<dbReference type="InterPro" id="IPR012951">
    <property type="entry name" value="BBE"/>
</dbReference>
<comment type="similarity">
    <text evidence="1">Belongs to the oxygen-dependent FAD-linked oxidoreductase family.</text>
</comment>
<dbReference type="STRING" id="5539.A0A3E2HLA8"/>
<feature type="non-terminal residue" evidence="4">
    <location>
        <position position="537"/>
    </location>
</feature>
<dbReference type="PROSITE" id="PS51387">
    <property type="entry name" value="FAD_PCMH"/>
    <property type="match status" value="1"/>
</dbReference>
<dbReference type="Pfam" id="PF01565">
    <property type="entry name" value="FAD_binding_4"/>
    <property type="match status" value="1"/>
</dbReference>
<feature type="domain" description="FAD-binding PCMH-type" evidence="3">
    <location>
        <begin position="80"/>
        <end position="259"/>
    </location>
</feature>
<dbReference type="Pfam" id="PF08031">
    <property type="entry name" value="BBE"/>
    <property type="match status" value="1"/>
</dbReference>
<proteinExistence type="inferred from homology"/>
<dbReference type="InterPro" id="IPR036318">
    <property type="entry name" value="FAD-bd_PCMH-like_sf"/>
</dbReference>
<evidence type="ECO:0000313" key="5">
    <source>
        <dbReference type="Proteomes" id="UP000258309"/>
    </source>
</evidence>
<evidence type="ECO:0000256" key="1">
    <source>
        <dbReference type="ARBA" id="ARBA00005466"/>
    </source>
</evidence>
<dbReference type="EMBL" id="NCSJ02000026">
    <property type="protein sequence ID" value="RFU34023.1"/>
    <property type="molecule type" value="Genomic_DNA"/>
</dbReference>
<evidence type="ECO:0000313" key="4">
    <source>
        <dbReference type="EMBL" id="RFU34023.1"/>
    </source>
</evidence>
<comment type="caution">
    <text evidence="4">The sequence shown here is derived from an EMBL/GenBank/DDBJ whole genome shotgun (WGS) entry which is preliminary data.</text>
</comment>
<dbReference type="InterPro" id="IPR050432">
    <property type="entry name" value="FAD-linked_Oxidoreductases_BP"/>
</dbReference>
<protein>
    <recommendedName>
        <fullName evidence="3">FAD-binding PCMH-type domain-containing protein</fullName>
    </recommendedName>
</protein>
<keyword evidence="5" id="KW-1185">Reference proteome</keyword>
<dbReference type="GO" id="GO:0071949">
    <property type="term" value="F:FAD binding"/>
    <property type="evidence" value="ECO:0007669"/>
    <property type="project" value="InterPro"/>
</dbReference>
<dbReference type="InterPro" id="IPR016169">
    <property type="entry name" value="FAD-bd_PCMH_sub2"/>
</dbReference>
<sequence length="537" mass="57781">MVFQLDWDQLNSTIGGRLIQTVPLGSPCHDPFYDEAECDSLRQEWNFPTLASQYPSAIDAPYFQNGTCDPFHPISKPCTLGGLVSYSINASSVEHVSAGVEFAQKKNIRLVVKNTGHDYLGKSTGKGALGIWTHHLNSIESFANYTGPTYTGPALKIGAGVQAYAAYDAAHELGYRVVGGTCPTVGLAGGYSQGGGHSMLSSQYGLGADNVLEWEVVTANGTHLVATPAQNADLYWALSGGGPGTYGVVISMTTKMHEESQTGGALLTFNIEPNRTDAFWDAITVLQVGMGPLVDQGMASVFEVTNSSVLAIIIAPNQSTAEVTDELAFITNHLDQQQMPYQLSVSTDATYYDYFVRYFGPLPEGSYQSAQLTGSRLIPRSVLANATSAAAITNAYRDIVANGDWTLGCVAVNASHAVAGNTPAANAVLPAWRTAGIHTIIYSPWDWDAPESAMVAREAHLTNSISPRMEALTPGSGTYLNEANFQQKEFQENFYGANYGRLRSIKKKYDPKDLFYTVTSVGSEAWVLDGEGRLCRP</sequence>
<dbReference type="Proteomes" id="UP000258309">
    <property type="component" value="Unassembled WGS sequence"/>
</dbReference>
<dbReference type="GO" id="GO:0016491">
    <property type="term" value="F:oxidoreductase activity"/>
    <property type="evidence" value="ECO:0007669"/>
    <property type="project" value="UniProtKB-KW"/>
</dbReference>
<dbReference type="InterPro" id="IPR016166">
    <property type="entry name" value="FAD-bd_PCMH"/>
</dbReference>
<accession>A0A3E2HLA8</accession>
<dbReference type="InterPro" id="IPR006094">
    <property type="entry name" value="Oxid_FAD_bind_N"/>
</dbReference>
<reference evidence="4 5" key="1">
    <citation type="submission" date="2018-05" db="EMBL/GenBank/DDBJ databases">
        <title>Draft genome sequence of Scytalidium lignicola DSM 105466, a ubiquitous saprotrophic fungus.</title>
        <authorList>
            <person name="Buettner E."/>
            <person name="Gebauer A.M."/>
            <person name="Hofrichter M."/>
            <person name="Liers C."/>
            <person name="Kellner H."/>
        </authorList>
    </citation>
    <scope>NUCLEOTIDE SEQUENCE [LARGE SCALE GENOMIC DNA]</scope>
    <source>
        <strain evidence="4 5">DSM 105466</strain>
    </source>
</reference>
<dbReference type="PANTHER" id="PTHR13878:SF91">
    <property type="entry name" value="FAD BINDING DOMAIN PROTEIN (AFU_ORTHOLOGUE AFUA_6G12070)-RELATED"/>
    <property type="match status" value="1"/>
</dbReference>
<keyword evidence="2" id="KW-0560">Oxidoreductase</keyword>
<dbReference type="SUPFAM" id="SSF56176">
    <property type="entry name" value="FAD-binding/transporter-associated domain-like"/>
    <property type="match status" value="1"/>
</dbReference>
<dbReference type="OMA" id="AITWIEL"/>
<dbReference type="OrthoDB" id="9983560at2759"/>
<evidence type="ECO:0000256" key="2">
    <source>
        <dbReference type="ARBA" id="ARBA00023002"/>
    </source>
</evidence>
<dbReference type="PANTHER" id="PTHR13878">
    <property type="entry name" value="GULONOLACTONE OXIDASE"/>
    <property type="match status" value="1"/>
</dbReference>
<gene>
    <name evidence="4" type="ORF">B7463_g2267</name>
</gene>
<feature type="non-terminal residue" evidence="4">
    <location>
        <position position="1"/>
    </location>
</feature>
<evidence type="ECO:0000259" key="3">
    <source>
        <dbReference type="PROSITE" id="PS51387"/>
    </source>
</evidence>
<organism evidence="4 5">
    <name type="scientific">Scytalidium lignicola</name>
    <name type="common">Hyphomycete</name>
    <dbReference type="NCBI Taxonomy" id="5539"/>
    <lineage>
        <taxon>Eukaryota</taxon>
        <taxon>Fungi</taxon>
        <taxon>Dikarya</taxon>
        <taxon>Ascomycota</taxon>
        <taxon>Pezizomycotina</taxon>
        <taxon>Leotiomycetes</taxon>
        <taxon>Leotiomycetes incertae sedis</taxon>
        <taxon>Scytalidium</taxon>
    </lineage>
</organism>
<dbReference type="Gene3D" id="3.30.465.10">
    <property type="match status" value="2"/>
</dbReference>